<proteinExistence type="predicted"/>
<dbReference type="AlphaFoldDB" id="A0A9N8ZZT0"/>
<keyword evidence="2" id="KW-1185">Reference proteome</keyword>
<dbReference type="Proteomes" id="UP000789759">
    <property type="component" value="Unassembled WGS sequence"/>
</dbReference>
<dbReference type="EMBL" id="CAJVQA010001399">
    <property type="protein sequence ID" value="CAG8512818.1"/>
    <property type="molecule type" value="Genomic_DNA"/>
</dbReference>
<sequence length="51" mass="5926">MTFTYPKSVEKQVILAYMRGLCWILVMDKCVVRLAETINTLSILFPNSKYP</sequence>
<comment type="caution">
    <text evidence="1">The sequence shown here is derived from an EMBL/GenBank/DDBJ whole genome shotgun (WGS) entry which is preliminary data.</text>
</comment>
<reference evidence="1" key="1">
    <citation type="submission" date="2021-06" db="EMBL/GenBank/DDBJ databases">
        <authorList>
            <person name="Kallberg Y."/>
            <person name="Tangrot J."/>
            <person name="Rosling A."/>
        </authorList>
    </citation>
    <scope>NUCLEOTIDE SEQUENCE</scope>
    <source>
        <strain evidence="1">FL966</strain>
    </source>
</reference>
<evidence type="ECO:0000313" key="2">
    <source>
        <dbReference type="Proteomes" id="UP000789759"/>
    </source>
</evidence>
<evidence type="ECO:0000313" key="1">
    <source>
        <dbReference type="EMBL" id="CAG8512818.1"/>
    </source>
</evidence>
<name>A0A9N8ZZT0_9GLOM</name>
<organism evidence="1 2">
    <name type="scientific">Cetraspora pellucida</name>
    <dbReference type="NCBI Taxonomy" id="1433469"/>
    <lineage>
        <taxon>Eukaryota</taxon>
        <taxon>Fungi</taxon>
        <taxon>Fungi incertae sedis</taxon>
        <taxon>Mucoromycota</taxon>
        <taxon>Glomeromycotina</taxon>
        <taxon>Glomeromycetes</taxon>
        <taxon>Diversisporales</taxon>
        <taxon>Gigasporaceae</taxon>
        <taxon>Cetraspora</taxon>
    </lineage>
</organism>
<protein>
    <submittedName>
        <fullName evidence="1">20394_t:CDS:1</fullName>
    </submittedName>
</protein>
<gene>
    <name evidence="1" type="ORF">CPELLU_LOCUS3000</name>
</gene>
<accession>A0A9N8ZZT0</accession>